<evidence type="ECO:0000313" key="3">
    <source>
        <dbReference type="Proteomes" id="UP001501237"/>
    </source>
</evidence>
<name>A0ABP6Q149_9ACTN</name>
<dbReference type="InterPro" id="IPR000600">
    <property type="entry name" value="ROK"/>
</dbReference>
<comment type="similarity">
    <text evidence="1">Belongs to the ROK (NagC/XylR) family.</text>
</comment>
<dbReference type="SUPFAM" id="SSF46785">
    <property type="entry name" value="Winged helix' DNA-binding domain"/>
    <property type="match status" value="1"/>
</dbReference>
<evidence type="ECO:0000313" key="2">
    <source>
        <dbReference type="EMBL" id="GAA3199480.1"/>
    </source>
</evidence>
<proteinExistence type="inferred from homology"/>
<gene>
    <name evidence="2" type="ORF">GCM10010468_11710</name>
</gene>
<dbReference type="InterPro" id="IPR036390">
    <property type="entry name" value="WH_DNA-bd_sf"/>
</dbReference>
<evidence type="ECO:0000256" key="1">
    <source>
        <dbReference type="ARBA" id="ARBA00006479"/>
    </source>
</evidence>
<comment type="caution">
    <text evidence="2">The sequence shown here is derived from an EMBL/GenBank/DDBJ whole genome shotgun (WGS) entry which is preliminary data.</text>
</comment>
<dbReference type="PANTHER" id="PTHR18964">
    <property type="entry name" value="ROK (REPRESSOR, ORF, KINASE) FAMILY"/>
    <property type="match status" value="1"/>
</dbReference>
<organism evidence="2 3">
    <name type="scientific">Actinocorallia longicatena</name>
    <dbReference type="NCBI Taxonomy" id="111803"/>
    <lineage>
        <taxon>Bacteria</taxon>
        <taxon>Bacillati</taxon>
        <taxon>Actinomycetota</taxon>
        <taxon>Actinomycetes</taxon>
        <taxon>Streptosporangiales</taxon>
        <taxon>Thermomonosporaceae</taxon>
        <taxon>Actinocorallia</taxon>
    </lineage>
</organism>
<sequence length="402" mass="41455">MVVVVTGSPGSVVDVRRGNRAAVLRALYLQGPKSRQRLVGMTGLSVGTVSSLVTGLIGEGFVREAGVLGSDGGRPRTLVRIDPEYGYVVGAVVEETRLRVELFDAALGGVARASWPLALGVQGAEMVAARVLEGVEELLAEAGVARERVLGVGLGVPGVVEQVPEPVLHAQAYGLPRVPLGALLRAGTDLPVFLENGAKTLGQAEQWFGAGRDAEDLVVTLLGTGVGASIISHGTLYRGASSSAGEWGHTKVEPGGRMCRCGVRGCLEAYVGSGALLERYREVTGRDLSGGDEEEAVALLFADPAAAPVLDEAVRHLSVALSNLINLLNPGRVVLGGWLGQLLGRSRLTEIRTATGALTLTHPYAGTEIRVGEMGGDAVSVGAALLVVNHLIGPTTPAGAEP</sequence>
<dbReference type="Proteomes" id="UP001501237">
    <property type="component" value="Unassembled WGS sequence"/>
</dbReference>
<dbReference type="EMBL" id="BAAAUV010000003">
    <property type="protein sequence ID" value="GAA3199480.1"/>
    <property type="molecule type" value="Genomic_DNA"/>
</dbReference>
<dbReference type="Pfam" id="PF00480">
    <property type="entry name" value="ROK"/>
    <property type="match status" value="1"/>
</dbReference>
<keyword evidence="3" id="KW-1185">Reference proteome</keyword>
<reference evidence="3" key="1">
    <citation type="journal article" date="2019" name="Int. J. Syst. Evol. Microbiol.">
        <title>The Global Catalogue of Microorganisms (GCM) 10K type strain sequencing project: providing services to taxonomists for standard genome sequencing and annotation.</title>
        <authorList>
            <consortium name="The Broad Institute Genomics Platform"/>
            <consortium name="The Broad Institute Genome Sequencing Center for Infectious Disease"/>
            <person name="Wu L."/>
            <person name="Ma J."/>
        </authorList>
    </citation>
    <scope>NUCLEOTIDE SEQUENCE [LARGE SCALE GENOMIC DNA]</scope>
    <source>
        <strain evidence="3">JCM 9377</strain>
    </source>
</reference>
<dbReference type="InterPro" id="IPR043129">
    <property type="entry name" value="ATPase_NBD"/>
</dbReference>
<dbReference type="Gene3D" id="3.30.420.40">
    <property type="match status" value="2"/>
</dbReference>
<protein>
    <submittedName>
        <fullName evidence="2">ROK family transcriptional regulator</fullName>
    </submittedName>
</protein>
<dbReference type="SUPFAM" id="SSF53067">
    <property type="entry name" value="Actin-like ATPase domain"/>
    <property type="match status" value="1"/>
</dbReference>
<dbReference type="InterPro" id="IPR036388">
    <property type="entry name" value="WH-like_DNA-bd_sf"/>
</dbReference>
<dbReference type="PANTHER" id="PTHR18964:SF149">
    <property type="entry name" value="BIFUNCTIONAL UDP-N-ACETYLGLUCOSAMINE 2-EPIMERASE_N-ACETYLMANNOSAMINE KINASE"/>
    <property type="match status" value="1"/>
</dbReference>
<dbReference type="Gene3D" id="1.10.10.10">
    <property type="entry name" value="Winged helix-like DNA-binding domain superfamily/Winged helix DNA-binding domain"/>
    <property type="match status" value="1"/>
</dbReference>
<accession>A0ABP6Q149</accession>